<protein>
    <submittedName>
        <fullName evidence="5">Helicase</fullName>
    </submittedName>
</protein>
<dbReference type="GO" id="GO:0003676">
    <property type="term" value="F:nucleic acid binding"/>
    <property type="evidence" value="ECO:0007669"/>
    <property type="project" value="InterPro"/>
</dbReference>
<dbReference type="InterPro" id="IPR011545">
    <property type="entry name" value="DEAD/DEAH_box_helicase_dom"/>
</dbReference>
<feature type="domain" description="Helicase C-terminal" evidence="4">
    <location>
        <begin position="313"/>
        <end position="467"/>
    </location>
</feature>
<dbReference type="Pfam" id="PF00270">
    <property type="entry name" value="DEAD"/>
    <property type="match status" value="1"/>
</dbReference>
<keyword evidence="6" id="KW-1185">Reference proteome</keyword>
<dbReference type="GO" id="GO:0036297">
    <property type="term" value="P:interstrand cross-link repair"/>
    <property type="evidence" value="ECO:0007669"/>
    <property type="project" value="TreeGrafter"/>
</dbReference>
<dbReference type="Proteomes" id="UP000060778">
    <property type="component" value="Chromosome"/>
</dbReference>
<dbReference type="GO" id="GO:0043138">
    <property type="term" value="F:3'-5' DNA helicase activity"/>
    <property type="evidence" value="ECO:0007669"/>
    <property type="project" value="TreeGrafter"/>
</dbReference>
<gene>
    <name evidence="5" type="ORF">EYM_07225</name>
</gene>
<dbReference type="InterPro" id="IPR014001">
    <property type="entry name" value="Helicase_ATP-bd"/>
</dbReference>
<evidence type="ECO:0000256" key="2">
    <source>
        <dbReference type="ARBA" id="ARBA00022840"/>
    </source>
</evidence>
<evidence type="ECO:0000259" key="4">
    <source>
        <dbReference type="PROSITE" id="PS51194"/>
    </source>
</evidence>
<dbReference type="PROSITE" id="PS51194">
    <property type="entry name" value="HELICASE_CTER"/>
    <property type="match status" value="1"/>
</dbReference>
<evidence type="ECO:0000259" key="3">
    <source>
        <dbReference type="PROSITE" id="PS51192"/>
    </source>
</evidence>
<accession>A0A0U3F3B0</accession>
<evidence type="ECO:0000313" key="5">
    <source>
        <dbReference type="EMBL" id="ALU12021.1"/>
    </source>
</evidence>
<dbReference type="InterPro" id="IPR001650">
    <property type="entry name" value="Helicase_C-like"/>
</dbReference>
<dbReference type="Pfam" id="PF00271">
    <property type="entry name" value="Helicase_C"/>
    <property type="match status" value="1"/>
</dbReference>
<feature type="domain" description="Helicase ATP-binding" evidence="3">
    <location>
        <begin position="61"/>
        <end position="233"/>
    </location>
</feature>
<proteinExistence type="predicted"/>
<evidence type="ECO:0000313" key="6">
    <source>
        <dbReference type="Proteomes" id="UP000060778"/>
    </source>
</evidence>
<keyword evidence="2" id="KW-0067">ATP-binding</keyword>
<dbReference type="PANTHER" id="PTHR47957">
    <property type="entry name" value="ATP-DEPENDENT HELICASE HRQ1"/>
    <property type="match status" value="1"/>
</dbReference>
<dbReference type="EMBL" id="CP006867">
    <property type="protein sequence ID" value="ALU12021.1"/>
    <property type="molecule type" value="Genomic_DNA"/>
</dbReference>
<sequence length="961" mass="110508">METIKPCDSAEILRELGYSFELVREGASVPEFSNKSFDDFLKGSVARLKGLKLYKHQEEVYEAITKGKNVILVSGTGSGKTEAWMLPVITHSMKTLVIYPTLALSSDQLRRLREYFSELSSEDKVVLVDSRNPRVVDDALIVATNPAFLFQDLKRIAEGRGYLKWFLQEVELIVVDELDFYGYHGVSAIISMLELISNYIKLGDPPQLVLLTATLGSPNEMASVLREINERETVVVEGKPFKVENRTYIVYSKDLDKLWDWVQKNKSKILSKAPSLKEFISEKEKFKENVYGLIEALRSKGIWPPSPSMDYAEVIARYVHCEKNTLTLVFVSSIRMAEKLVREVRERLPENEASQIEAHHHMIPKSKREEIERRARLGEVKVIVSPKTLAQGIDIGNVVRVVHIGLPETLREFRQREGRKGRRGNIEFTESIIFPYKQWDKKLLRQGLSVLTKWISMPLEKVDYNPSNKWNELFVGLWKSISGYPLLESEKELLEELNLINDRGILTAEGRKVWNYLGFYEYGPPYGIPRVLYKGGRKERLPEIGRRDFIERFQPGSFDYSNDAVVVGYTREGIVEKPLSEAIRESEWLFEAVQQYYKIKEKWGEFKPDVTKDYKYGKLSSKVEVLANPPKNGFGRLTEVPLRTYWIVESRKADVKKLGNNITLIYNKERVALAAETHGEYEDYTYGFSYTLDPVWEDYEVSAAVAFGLAALRVKDNIDVTEFAYAISSRYGYKELIVWEREASGILQKLGMERVKTALEEVRIDKLLETLALMIDSESVELSLKKATNYADLKKKLLNVFESINAEPSDMLIEMLKTPCREGSATAFIYDDSTSTIYISDNGEFKSIKVEKPKDLAPLADIFRRSKVVVTFMPPRKLERLVRTYPLLYKAYLEGTTKNSILNMYNILKNRLRVKWLDLNKVAEKLGMELSTPRDALALIEELYFKWQGYLDETAKSESKN</sequence>
<keyword evidence="1" id="KW-0547">Nucleotide-binding</keyword>
<name>A0A0U3F3B0_9CREN</name>
<dbReference type="STRING" id="940295.EYM_07225"/>
<dbReference type="AlphaFoldDB" id="A0A0U3F3B0"/>
<dbReference type="SMART" id="SM00487">
    <property type="entry name" value="DEXDc"/>
    <property type="match status" value="1"/>
</dbReference>
<dbReference type="GO" id="GO:0006289">
    <property type="term" value="P:nucleotide-excision repair"/>
    <property type="evidence" value="ECO:0007669"/>
    <property type="project" value="TreeGrafter"/>
</dbReference>
<dbReference type="GO" id="GO:0005524">
    <property type="term" value="F:ATP binding"/>
    <property type="evidence" value="ECO:0007669"/>
    <property type="project" value="UniProtKB-KW"/>
</dbReference>
<dbReference type="SMART" id="SM00490">
    <property type="entry name" value="HELICc"/>
    <property type="match status" value="1"/>
</dbReference>
<dbReference type="InterPro" id="IPR027417">
    <property type="entry name" value="P-loop_NTPase"/>
</dbReference>
<dbReference type="Gene3D" id="3.40.50.300">
    <property type="entry name" value="P-loop containing nucleotide triphosphate hydrolases"/>
    <property type="match status" value="2"/>
</dbReference>
<reference evidence="5 6" key="1">
    <citation type="submission" date="2013-11" db="EMBL/GenBank/DDBJ databases">
        <title>Comparative genomics of Ignicoccus.</title>
        <authorList>
            <person name="Podar M."/>
        </authorList>
    </citation>
    <scope>NUCLEOTIDE SEQUENCE [LARGE SCALE GENOMIC DNA]</scope>
    <source>
        <strain evidence="5 6">DSM 13165</strain>
    </source>
</reference>
<dbReference type="PROSITE" id="PS51192">
    <property type="entry name" value="HELICASE_ATP_BIND_1"/>
    <property type="match status" value="1"/>
</dbReference>
<keyword evidence="5" id="KW-0378">Hydrolase</keyword>
<evidence type="ECO:0000256" key="1">
    <source>
        <dbReference type="ARBA" id="ARBA00022741"/>
    </source>
</evidence>
<dbReference type="SUPFAM" id="SSF52540">
    <property type="entry name" value="P-loop containing nucleoside triphosphate hydrolases"/>
    <property type="match status" value="1"/>
</dbReference>
<dbReference type="PANTHER" id="PTHR47957:SF3">
    <property type="entry name" value="ATP-DEPENDENT HELICASE HRQ1"/>
    <property type="match status" value="1"/>
</dbReference>
<keyword evidence="5" id="KW-0347">Helicase</keyword>
<dbReference type="KEGG" id="iis:EYM_07225"/>
<organism evidence="5 6">
    <name type="scientific">Ignicoccus islandicus DSM 13165</name>
    <dbReference type="NCBI Taxonomy" id="940295"/>
    <lineage>
        <taxon>Archaea</taxon>
        <taxon>Thermoproteota</taxon>
        <taxon>Thermoprotei</taxon>
        <taxon>Desulfurococcales</taxon>
        <taxon>Desulfurococcaceae</taxon>
        <taxon>Ignicoccus</taxon>
    </lineage>
</organism>